<name>A0AAD4T9H9_9MAGN</name>
<feature type="non-terminal residue" evidence="1">
    <location>
        <position position="1"/>
    </location>
</feature>
<evidence type="ECO:0000313" key="2">
    <source>
        <dbReference type="Proteomes" id="UP001202328"/>
    </source>
</evidence>
<gene>
    <name evidence="1" type="ORF">MKW98_016511</name>
</gene>
<dbReference type="Proteomes" id="UP001202328">
    <property type="component" value="Unassembled WGS sequence"/>
</dbReference>
<reference evidence="1" key="1">
    <citation type="submission" date="2022-04" db="EMBL/GenBank/DDBJ databases">
        <title>A functionally conserved STORR gene fusion in Papaver species that diverged 16.8 million years ago.</title>
        <authorList>
            <person name="Catania T."/>
        </authorList>
    </citation>
    <scope>NUCLEOTIDE SEQUENCE</scope>
    <source>
        <strain evidence="1">S-188037</strain>
    </source>
</reference>
<sequence length="76" mass="8614">AWHLWMKNKTTHSLIDPTLVVEPRLKTEILRCIQVGLLCVQDENATIPIPKQPAFIKRSVSFDSQNDVSITSVEGR</sequence>
<evidence type="ECO:0008006" key="3">
    <source>
        <dbReference type="Google" id="ProtNLM"/>
    </source>
</evidence>
<dbReference type="AlphaFoldDB" id="A0AAD4T9H9"/>
<keyword evidence="2" id="KW-1185">Reference proteome</keyword>
<organism evidence="1 2">
    <name type="scientific">Papaver atlanticum</name>
    <dbReference type="NCBI Taxonomy" id="357466"/>
    <lineage>
        <taxon>Eukaryota</taxon>
        <taxon>Viridiplantae</taxon>
        <taxon>Streptophyta</taxon>
        <taxon>Embryophyta</taxon>
        <taxon>Tracheophyta</taxon>
        <taxon>Spermatophyta</taxon>
        <taxon>Magnoliopsida</taxon>
        <taxon>Ranunculales</taxon>
        <taxon>Papaveraceae</taxon>
        <taxon>Papaveroideae</taxon>
        <taxon>Papaver</taxon>
    </lineage>
</organism>
<dbReference type="EMBL" id="JAJJMB010004060">
    <property type="protein sequence ID" value="KAI3944281.1"/>
    <property type="molecule type" value="Genomic_DNA"/>
</dbReference>
<accession>A0AAD4T9H9</accession>
<protein>
    <recommendedName>
        <fullName evidence="3">S-locus receptor kinase C-terminal domain-containing protein</fullName>
    </recommendedName>
</protein>
<evidence type="ECO:0000313" key="1">
    <source>
        <dbReference type="EMBL" id="KAI3944281.1"/>
    </source>
</evidence>
<comment type="caution">
    <text evidence="1">The sequence shown here is derived from an EMBL/GenBank/DDBJ whole genome shotgun (WGS) entry which is preliminary data.</text>
</comment>
<proteinExistence type="predicted"/>